<gene>
    <name evidence="5" type="ORF">A2777_02445</name>
</gene>
<dbReference type="GO" id="GO:0043094">
    <property type="term" value="P:metabolic compound salvage"/>
    <property type="evidence" value="ECO:0007669"/>
    <property type="project" value="InterPro"/>
</dbReference>
<evidence type="ECO:0000256" key="3">
    <source>
        <dbReference type="ARBA" id="ARBA00023211"/>
    </source>
</evidence>
<evidence type="ECO:0000259" key="4">
    <source>
        <dbReference type="Pfam" id="PF01676"/>
    </source>
</evidence>
<dbReference type="SUPFAM" id="SSF143856">
    <property type="entry name" value="DeoB insert domain-like"/>
    <property type="match status" value="1"/>
</dbReference>
<keyword evidence="3" id="KW-0464">Manganese</keyword>
<dbReference type="PANTHER" id="PTHR21110">
    <property type="entry name" value="PHOSPHOPENTOMUTASE"/>
    <property type="match status" value="1"/>
</dbReference>
<dbReference type="SUPFAM" id="SSF53649">
    <property type="entry name" value="Alkaline phosphatase-like"/>
    <property type="match status" value="1"/>
</dbReference>
<dbReference type="PANTHER" id="PTHR21110:SF0">
    <property type="entry name" value="PHOSPHOPENTOMUTASE"/>
    <property type="match status" value="1"/>
</dbReference>
<comment type="similarity">
    <text evidence="1">Belongs to the phosphopentomutase family.</text>
</comment>
<evidence type="ECO:0000313" key="5">
    <source>
        <dbReference type="EMBL" id="OGG08221.1"/>
    </source>
</evidence>
<dbReference type="GO" id="GO:0000287">
    <property type="term" value="F:magnesium ion binding"/>
    <property type="evidence" value="ECO:0007669"/>
    <property type="project" value="InterPro"/>
</dbReference>
<proteinExistence type="inferred from homology"/>
<keyword evidence="2" id="KW-0479">Metal-binding</keyword>
<dbReference type="GO" id="GO:0008973">
    <property type="term" value="F:phosphopentomutase activity"/>
    <property type="evidence" value="ECO:0007669"/>
    <property type="project" value="InterPro"/>
</dbReference>
<dbReference type="Gene3D" id="3.40.720.10">
    <property type="entry name" value="Alkaline Phosphatase, subunit A"/>
    <property type="match status" value="1"/>
</dbReference>
<dbReference type="InterPro" id="IPR017850">
    <property type="entry name" value="Alkaline_phosphatase_core_sf"/>
</dbReference>
<organism evidence="5 6">
    <name type="scientific">Candidatus Gottesmanbacteria bacterium RIFCSPHIGHO2_01_FULL_40_15</name>
    <dbReference type="NCBI Taxonomy" id="1798376"/>
    <lineage>
        <taxon>Bacteria</taxon>
        <taxon>Candidatus Gottesmaniibacteriota</taxon>
    </lineage>
</organism>
<accession>A0A1F5Z722</accession>
<dbReference type="Gene3D" id="3.30.70.1250">
    <property type="entry name" value="Phosphopentomutase"/>
    <property type="match status" value="1"/>
</dbReference>
<evidence type="ECO:0000256" key="1">
    <source>
        <dbReference type="ARBA" id="ARBA00010373"/>
    </source>
</evidence>
<dbReference type="GO" id="GO:0005829">
    <property type="term" value="C:cytosol"/>
    <property type="evidence" value="ECO:0007669"/>
    <property type="project" value="TreeGrafter"/>
</dbReference>
<name>A0A1F5Z722_9BACT</name>
<dbReference type="Proteomes" id="UP000177354">
    <property type="component" value="Unassembled WGS sequence"/>
</dbReference>
<dbReference type="AlphaFoldDB" id="A0A1F5Z722"/>
<comment type="caution">
    <text evidence="5">The sequence shown here is derived from an EMBL/GenBank/DDBJ whole genome shotgun (WGS) entry which is preliminary data.</text>
</comment>
<reference evidence="5 6" key="1">
    <citation type="journal article" date="2016" name="Nat. Commun.">
        <title>Thousands of microbial genomes shed light on interconnected biogeochemical processes in an aquifer system.</title>
        <authorList>
            <person name="Anantharaman K."/>
            <person name="Brown C.T."/>
            <person name="Hug L.A."/>
            <person name="Sharon I."/>
            <person name="Castelle C.J."/>
            <person name="Probst A.J."/>
            <person name="Thomas B.C."/>
            <person name="Singh A."/>
            <person name="Wilkins M.J."/>
            <person name="Karaoz U."/>
            <person name="Brodie E.L."/>
            <person name="Williams K.H."/>
            <person name="Hubbard S.S."/>
            <person name="Banfield J.F."/>
        </authorList>
    </citation>
    <scope>NUCLEOTIDE SEQUENCE [LARGE SCALE GENOMIC DNA]</scope>
</reference>
<dbReference type="InterPro" id="IPR010045">
    <property type="entry name" value="DeoB"/>
</dbReference>
<dbReference type="InterPro" id="IPR006124">
    <property type="entry name" value="Metalloenzyme"/>
</dbReference>
<dbReference type="EMBL" id="MFJF01000005">
    <property type="protein sequence ID" value="OGG08221.1"/>
    <property type="molecule type" value="Genomic_DNA"/>
</dbReference>
<evidence type="ECO:0000256" key="2">
    <source>
        <dbReference type="ARBA" id="ARBA00022723"/>
    </source>
</evidence>
<feature type="domain" description="Metalloenzyme" evidence="4">
    <location>
        <begin position="313"/>
        <end position="416"/>
    </location>
</feature>
<dbReference type="Pfam" id="PF01676">
    <property type="entry name" value="Metalloenzyme"/>
    <property type="match status" value="1"/>
</dbReference>
<protein>
    <recommendedName>
        <fullName evidence="4">Metalloenzyme domain-containing protein</fullName>
    </recommendedName>
</protein>
<evidence type="ECO:0000313" key="6">
    <source>
        <dbReference type="Proteomes" id="UP000177354"/>
    </source>
</evidence>
<dbReference type="InterPro" id="IPR024052">
    <property type="entry name" value="Phosphopentomutase_DeoB_cap_sf"/>
</dbReference>
<dbReference type="GO" id="GO:0009117">
    <property type="term" value="P:nucleotide metabolic process"/>
    <property type="evidence" value="ECO:0007669"/>
    <property type="project" value="InterPro"/>
</dbReference>
<sequence>MAEAPLFSRVRVTVIDAAGCGEALNRQQDFPLDIGVNSLSNASQIEPVNAPALQSLGLTLLPGLENMRTIPRQGSVEIKGAYGVLTPTFKGNGSPEGHQALMGHIVENPYLLFDKTGFPQEVVDLVRDTVSEVMDRKVEIVRYPGTDDVNGVKFINTPGIGDRHYASKEGDGQLVIPIYASSDSLIQIALHEGVVPYEKIKEIGKAVRKAVNEKGFRIARIIMRPFEDDPDQKDGSFRRVSKHRIDFGVDPDELTLIDFLKEVGIPIHGVGKAASMLNFHGFDEERIFKLDSDERRMESIVADFADYSDLGPAFSFDNLVGLDELFGHRRKAKEYIDHFNMLAKYIAQGMLAMAKDDLWIITADHGNDPTQHKHNNHTNEMVPIFVFSPKIKKSINLGARDSYADVAKTVAENFRIADKIKNGKSFLRELI</sequence>